<evidence type="ECO:0000259" key="1">
    <source>
        <dbReference type="Pfam" id="PF13568"/>
    </source>
</evidence>
<protein>
    <submittedName>
        <fullName evidence="2">PorT family protein</fullName>
    </submittedName>
</protein>
<evidence type="ECO:0000313" key="2">
    <source>
        <dbReference type="EMBL" id="QOW10642.1"/>
    </source>
</evidence>
<dbReference type="EMBL" id="CP040442">
    <property type="protein sequence ID" value="QOW10642.1"/>
    <property type="molecule type" value="Genomic_DNA"/>
</dbReference>
<sequence length="210" mass="24019">MKKIITLIAVFLLVTVQAQEFEYGLTGSFHQGSIAGVHDRSTGKFGGTLGVFGQIPLVENDIFDSAWLYINSTIEYSTQGEYARAEVNKFGVQKFNQDYVAMDVVLKYFFHQGNFKKDVFLFAGPRIEYMVRNDRKVDPAYDLKYNKINHDQDVNKFGYGVTLGIGLKVAQQLEAFLKYDHGFSKVYPDNTRNNYNRILGLGLNYYLNEK</sequence>
<evidence type="ECO:0000313" key="3">
    <source>
        <dbReference type="Proteomes" id="UP000594195"/>
    </source>
</evidence>
<dbReference type="Proteomes" id="UP000594195">
    <property type="component" value="Chromosome"/>
</dbReference>
<keyword evidence="3" id="KW-1185">Reference proteome</keyword>
<feature type="domain" description="Outer membrane protein beta-barrel" evidence="1">
    <location>
        <begin position="17"/>
        <end position="186"/>
    </location>
</feature>
<proteinExistence type="predicted"/>
<dbReference type="InterPro" id="IPR025665">
    <property type="entry name" value="Beta-barrel_OMP_2"/>
</dbReference>
<dbReference type="RefSeq" id="WP_193810806.1">
    <property type="nucleotide sequence ID" value="NZ_CP040442.1"/>
</dbReference>
<reference evidence="2 3" key="1">
    <citation type="submission" date="2019-05" db="EMBL/GenBank/DDBJ databases">
        <title>Chryseobacterium sp. isolated from King George Island, maritime Antarctica.</title>
        <authorList>
            <person name="Peng X."/>
        </authorList>
    </citation>
    <scope>NUCLEOTIDE SEQUENCE [LARGE SCALE GENOMIC DNA]</scope>
    <source>
        <strain evidence="2 3">7-3A</strain>
    </source>
</reference>
<dbReference type="KEGG" id="kfa:Q73A0000_09775"/>
<gene>
    <name evidence="2" type="ORF">Q73A0000_09775</name>
</gene>
<name>A0A7M2YB61_9FLAO</name>
<accession>A0A7M2YB61</accession>
<dbReference type="Pfam" id="PF13568">
    <property type="entry name" value="OMP_b-brl_2"/>
    <property type="match status" value="1"/>
</dbReference>
<organism evidence="2 3">
    <name type="scientific">Kaistella flava</name>
    <name type="common">ex Peng et al. 2021</name>
    <dbReference type="NCBI Taxonomy" id="2038776"/>
    <lineage>
        <taxon>Bacteria</taxon>
        <taxon>Pseudomonadati</taxon>
        <taxon>Bacteroidota</taxon>
        <taxon>Flavobacteriia</taxon>
        <taxon>Flavobacteriales</taxon>
        <taxon>Weeksellaceae</taxon>
        <taxon>Chryseobacterium group</taxon>
        <taxon>Kaistella</taxon>
    </lineage>
</organism>
<dbReference type="AlphaFoldDB" id="A0A7M2YB61"/>